<dbReference type="OMA" id="VFMQKRK"/>
<organism evidence="2 3">
    <name type="scientific">Lepisosteus oculatus</name>
    <name type="common">Spotted gar</name>
    <dbReference type="NCBI Taxonomy" id="7918"/>
    <lineage>
        <taxon>Eukaryota</taxon>
        <taxon>Metazoa</taxon>
        <taxon>Chordata</taxon>
        <taxon>Craniata</taxon>
        <taxon>Vertebrata</taxon>
        <taxon>Euteleostomi</taxon>
        <taxon>Actinopterygii</taxon>
        <taxon>Neopterygii</taxon>
        <taxon>Holostei</taxon>
        <taxon>Semionotiformes</taxon>
        <taxon>Lepisosteidae</taxon>
        <taxon>Lepisosteus</taxon>
    </lineage>
</organism>
<dbReference type="STRING" id="7918.ENSLOCP00000011290"/>
<dbReference type="AlphaFoldDB" id="W5MSD1"/>
<dbReference type="PANTHER" id="PTHR35347">
    <property type="entry name" value="COILED-COIL DOMAIN-CONTAINING PROTEIN 175"/>
    <property type="match status" value="1"/>
</dbReference>
<proteinExistence type="predicted"/>
<dbReference type="GeneTree" id="ENSGT00940000167646"/>
<dbReference type="eggNOG" id="ENOG502RXX0">
    <property type="taxonomic scope" value="Eukaryota"/>
</dbReference>
<protein>
    <submittedName>
        <fullName evidence="2">Coiled-coil domain containing 175</fullName>
    </submittedName>
</protein>
<accession>W5MSD1</accession>
<evidence type="ECO:0000313" key="2">
    <source>
        <dbReference type="Ensembl" id="ENSLOCP00000011290.1"/>
    </source>
</evidence>
<dbReference type="Bgee" id="ENSLOCG00000009257">
    <property type="expression patterns" value="Expressed in ovary and 6 other cell types or tissues"/>
</dbReference>
<dbReference type="HOGENOM" id="CLU_371286_0_0_1"/>
<evidence type="ECO:0000313" key="3">
    <source>
        <dbReference type="Proteomes" id="UP000018468"/>
    </source>
</evidence>
<sequence length="629" mass="74019">MEKKQERLEEQNALLFPERELVQSRHEDVIDQLNHQLSEKAHKQILLNETYNQIRDLKENIANLANAIEDLEEDMIQERKMFAEHKENLQKELAETENNIQRQKGDNAKKRRQVDVVTSELLDMEEKISEHKNCIKKLEKSISRLKDSALQHKKQYDEELNRAKELNMNRVCLAKELTELTERFQKEAQSLRDDIFKIDKEMEYSREVNAKHLQALTSLTESFQAARKREDFCMAVHLNVSKQLEDSKRKLEERIESIAKFKIEIREMEDEMKKLKESNEINSERWHRTSGELQEQLKKEKRNRLLLQAEKDNLGNKLAEKHKAYVDEVREMNLVIDLNKKKYAELKNEKKSLKGCDSVDEEIRCLSETLSKAQEAYKDMEKSLNTAVLQISGEAESLEESQQKKREQLKMSISTLQKAEAEFDTEHLNYQELKKQTAELKSKKNILESSILELREDIKIILEPKEELECEIETLRAAYMQHLKTQTTEICKTERVIYETGLMLERVNMENSRLHLCIAGLKEDINNVNKEAERHRNETQWLKDELHNLFKCLLKAWAEDTSLTLEYSEHDQGILDGMQELVRKIQQREQKIGGIGLKLKDQLDGITSLLKNAKRTSVKTKYFHGSFKI</sequence>
<feature type="coiled-coil region" evidence="1">
    <location>
        <begin position="416"/>
        <end position="485"/>
    </location>
</feature>
<dbReference type="PANTHER" id="PTHR35347:SF1">
    <property type="entry name" value="COILED-COIL DOMAIN-CONTAINING PROTEIN 175"/>
    <property type="match status" value="1"/>
</dbReference>
<keyword evidence="1" id="KW-0175">Coiled coil</keyword>
<dbReference type="InterPro" id="IPR038834">
    <property type="entry name" value="CCDC175"/>
</dbReference>
<dbReference type="FunCoup" id="W5MSD1">
    <property type="interactions" value="6"/>
</dbReference>
<feature type="coiled-coil region" evidence="1">
    <location>
        <begin position="518"/>
        <end position="545"/>
    </location>
</feature>
<reference evidence="2" key="2">
    <citation type="submission" date="2025-08" db="UniProtKB">
        <authorList>
            <consortium name="Ensembl"/>
        </authorList>
    </citation>
    <scope>IDENTIFICATION</scope>
</reference>
<dbReference type="EMBL" id="AHAT01003879">
    <property type="status" value="NOT_ANNOTATED_CDS"/>
    <property type="molecule type" value="Genomic_DNA"/>
</dbReference>
<dbReference type="Proteomes" id="UP000018468">
    <property type="component" value="Linkage group LG7"/>
</dbReference>
<reference evidence="2" key="3">
    <citation type="submission" date="2025-09" db="UniProtKB">
        <authorList>
            <consortium name="Ensembl"/>
        </authorList>
    </citation>
    <scope>IDENTIFICATION</scope>
</reference>
<keyword evidence="3" id="KW-1185">Reference proteome</keyword>
<evidence type="ECO:0000256" key="1">
    <source>
        <dbReference type="SAM" id="Coils"/>
    </source>
</evidence>
<reference evidence="3" key="1">
    <citation type="submission" date="2011-12" db="EMBL/GenBank/DDBJ databases">
        <title>The Draft Genome of Lepisosteus oculatus.</title>
        <authorList>
            <consortium name="The Broad Institute Genome Assembly &amp; Analysis Group"/>
            <consortium name="Computational R&amp;D Group"/>
            <consortium name="and Sequencing Platform"/>
            <person name="Di Palma F."/>
            <person name="Alfoldi J."/>
            <person name="Johnson J."/>
            <person name="Berlin A."/>
            <person name="Gnerre S."/>
            <person name="Jaffe D."/>
            <person name="MacCallum I."/>
            <person name="Young S."/>
            <person name="Walker B.J."/>
            <person name="Lander E.S."/>
            <person name="Lindblad-Toh K."/>
        </authorList>
    </citation>
    <scope>NUCLEOTIDE SEQUENCE [LARGE SCALE GENOMIC DNA]</scope>
</reference>
<name>W5MSD1_LEPOC</name>
<feature type="coiled-coil region" evidence="1">
    <location>
        <begin position="234"/>
        <end position="390"/>
    </location>
</feature>
<dbReference type="InParanoid" id="W5MSD1"/>
<feature type="coiled-coil region" evidence="1">
    <location>
        <begin position="47"/>
        <end position="194"/>
    </location>
</feature>
<dbReference type="Ensembl" id="ENSLOCT00000011306.1">
    <property type="protein sequence ID" value="ENSLOCP00000011290.1"/>
    <property type="gene ID" value="ENSLOCG00000009257.1"/>
</dbReference>